<gene>
    <name evidence="3" type="ORF">L486_06790</name>
</gene>
<evidence type="ECO:0000313" key="4">
    <source>
        <dbReference type="Proteomes" id="UP000092583"/>
    </source>
</evidence>
<sequence>MDIDEHPMLQLHPILVQLATVPAIAIASYKALNVWRAVSALPLNPHSAPTVDAQPTPSVVSEGLKQWRSLTATKKAKQIAAGIITFSVIMSIHFFFVYVLPRISSQSVLDTIWSIMMLVMFTGTIRYTSDLALPTLRSVRYHQTKPDSNIQIAIAFEGDKKTAWKKEIIRQLLSLLVTAGILYSTWAGYTLFHPFLAASYVICTIGTMRFPRMSIRRIVQFISAYLAFVPVGGLVIGVVINFFSGNSSDQNEDGDRKDSMTFASDWVLSLMLIFGEVFGIIIPAIITAMTLRFEYSLAHELVERPTDASSEAAPIQIPNEYPSFPNPIFLSSLLSLFTSIVIIEMISYVVPNFEWLSITPLTVFITVPVVFGGTALGAVWFGKFNQWWRYNEVWIPAKKASNTSGDDGPKDVDEDQVALLGDQAQEKDMA</sequence>
<dbReference type="AlphaFoldDB" id="A0A1B9IKN1"/>
<feature type="transmembrane region" description="Helical" evidence="2">
    <location>
        <begin position="168"/>
        <end position="186"/>
    </location>
</feature>
<dbReference type="Proteomes" id="UP000092583">
    <property type="component" value="Unassembled WGS sequence"/>
</dbReference>
<organism evidence="3 4">
    <name type="scientific">Kwoniella mangroviensis CBS 10435</name>
    <dbReference type="NCBI Taxonomy" id="1331196"/>
    <lineage>
        <taxon>Eukaryota</taxon>
        <taxon>Fungi</taxon>
        <taxon>Dikarya</taxon>
        <taxon>Basidiomycota</taxon>
        <taxon>Agaricomycotina</taxon>
        <taxon>Tremellomycetes</taxon>
        <taxon>Tremellales</taxon>
        <taxon>Cryptococcaceae</taxon>
        <taxon>Kwoniella</taxon>
    </lineage>
</organism>
<protein>
    <submittedName>
        <fullName evidence="3">Uncharacterized protein</fullName>
    </submittedName>
</protein>
<feature type="transmembrane region" description="Helical" evidence="2">
    <location>
        <begin position="263"/>
        <end position="286"/>
    </location>
</feature>
<reference evidence="3 4" key="1">
    <citation type="submission" date="2013-07" db="EMBL/GenBank/DDBJ databases">
        <title>The Genome Sequence of Kwoniella mangroviensis CBS10435.</title>
        <authorList>
            <consortium name="The Broad Institute Genome Sequencing Platform"/>
            <person name="Cuomo C."/>
            <person name="Litvintseva A."/>
            <person name="Chen Y."/>
            <person name="Heitman J."/>
            <person name="Sun S."/>
            <person name="Springer D."/>
            <person name="Dromer F."/>
            <person name="Young S.K."/>
            <person name="Zeng Q."/>
            <person name="Gargeya S."/>
            <person name="Fitzgerald M."/>
            <person name="Abouelleil A."/>
            <person name="Alvarado L."/>
            <person name="Berlin A.M."/>
            <person name="Chapman S.B."/>
            <person name="Dewar J."/>
            <person name="Goldberg J."/>
            <person name="Griggs A."/>
            <person name="Gujja S."/>
            <person name="Hansen M."/>
            <person name="Howarth C."/>
            <person name="Imamovic A."/>
            <person name="Larimer J."/>
            <person name="McCowan C."/>
            <person name="Murphy C."/>
            <person name="Pearson M."/>
            <person name="Priest M."/>
            <person name="Roberts A."/>
            <person name="Saif S."/>
            <person name="Shea T."/>
            <person name="Sykes S."/>
            <person name="Wortman J."/>
            <person name="Nusbaum C."/>
            <person name="Birren B."/>
        </authorList>
    </citation>
    <scope>NUCLEOTIDE SEQUENCE [LARGE SCALE GENOMIC DNA]</scope>
    <source>
        <strain evidence="3 4">CBS 10435</strain>
    </source>
</reference>
<accession>A0A1B9IKN1</accession>
<evidence type="ECO:0000313" key="3">
    <source>
        <dbReference type="EMBL" id="OCF56033.1"/>
    </source>
</evidence>
<feature type="transmembrane region" description="Helical" evidence="2">
    <location>
        <begin position="79"/>
        <end position="100"/>
    </location>
</feature>
<reference evidence="4" key="2">
    <citation type="submission" date="2013-12" db="EMBL/GenBank/DDBJ databases">
        <title>Evolution of pathogenesis and genome organization in the Tremellales.</title>
        <authorList>
            <person name="Cuomo C."/>
            <person name="Litvintseva A."/>
            <person name="Heitman J."/>
            <person name="Chen Y."/>
            <person name="Sun S."/>
            <person name="Springer D."/>
            <person name="Dromer F."/>
            <person name="Young S."/>
            <person name="Zeng Q."/>
            <person name="Chapman S."/>
            <person name="Gujja S."/>
            <person name="Saif S."/>
            <person name="Birren B."/>
        </authorList>
    </citation>
    <scope>NUCLEOTIDE SEQUENCE [LARGE SCALE GENOMIC DNA]</scope>
    <source>
        <strain evidence="4">CBS 10435</strain>
    </source>
</reference>
<feature type="region of interest" description="Disordered" evidence="1">
    <location>
        <begin position="401"/>
        <end position="430"/>
    </location>
</feature>
<keyword evidence="2" id="KW-0472">Membrane</keyword>
<evidence type="ECO:0000256" key="2">
    <source>
        <dbReference type="SAM" id="Phobius"/>
    </source>
</evidence>
<dbReference type="OrthoDB" id="2562958at2759"/>
<feature type="transmembrane region" description="Helical" evidence="2">
    <location>
        <begin position="222"/>
        <end position="243"/>
    </location>
</feature>
<dbReference type="EMBL" id="KI669465">
    <property type="protein sequence ID" value="OCF56033.1"/>
    <property type="molecule type" value="Genomic_DNA"/>
</dbReference>
<keyword evidence="2" id="KW-0812">Transmembrane</keyword>
<evidence type="ECO:0000256" key="1">
    <source>
        <dbReference type="SAM" id="MobiDB-lite"/>
    </source>
</evidence>
<name>A0A1B9IKN1_9TREE</name>
<feature type="transmembrane region" description="Helical" evidence="2">
    <location>
        <begin position="112"/>
        <end position="133"/>
    </location>
</feature>
<proteinExistence type="predicted"/>
<keyword evidence="4" id="KW-1185">Reference proteome</keyword>
<feature type="transmembrane region" description="Helical" evidence="2">
    <location>
        <begin position="361"/>
        <end position="381"/>
    </location>
</feature>
<feature type="transmembrane region" description="Helical" evidence="2">
    <location>
        <begin position="328"/>
        <end position="349"/>
    </location>
</feature>
<keyword evidence="2" id="KW-1133">Transmembrane helix</keyword>
<feature type="transmembrane region" description="Helical" evidence="2">
    <location>
        <begin position="192"/>
        <end position="210"/>
    </location>
</feature>